<keyword evidence="4" id="KW-1185">Reference proteome</keyword>
<protein>
    <recommendedName>
        <fullName evidence="2">J domain-containing protein</fullName>
    </recommendedName>
</protein>
<dbReference type="InterPro" id="IPR036869">
    <property type="entry name" value="J_dom_sf"/>
</dbReference>
<evidence type="ECO:0000256" key="1">
    <source>
        <dbReference type="SAM" id="MobiDB-lite"/>
    </source>
</evidence>
<proteinExistence type="predicted"/>
<organism evidence="3 4">
    <name type="scientific">Rubus argutus</name>
    <name type="common">Southern blackberry</name>
    <dbReference type="NCBI Taxonomy" id="59490"/>
    <lineage>
        <taxon>Eukaryota</taxon>
        <taxon>Viridiplantae</taxon>
        <taxon>Streptophyta</taxon>
        <taxon>Embryophyta</taxon>
        <taxon>Tracheophyta</taxon>
        <taxon>Spermatophyta</taxon>
        <taxon>Magnoliopsida</taxon>
        <taxon>eudicotyledons</taxon>
        <taxon>Gunneridae</taxon>
        <taxon>Pentapetalae</taxon>
        <taxon>rosids</taxon>
        <taxon>fabids</taxon>
        <taxon>Rosales</taxon>
        <taxon>Rosaceae</taxon>
        <taxon>Rosoideae</taxon>
        <taxon>Rosoideae incertae sedis</taxon>
        <taxon>Rubus</taxon>
    </lineage>
</organism>
<accession>A0AAW1X5H2</accession>
<dbReference type="AlphaFoldDB" id="A0AAW1X5H2"/>
<sequence length="266" mass="29725">MECNKEDAIKGVQLAERKMQNNDFTGARKLAQKAQQLFPVLENISQLLVVCEVHCSSENKLGGCEMDWYGILHIERFSYEPTIKKQYRKLGLLLHRDKDKFAGAEAVFKLIGEANAVLVDRGKHFLIYAMRCRALLRTGATQSSAHQFNPNLFVRKHYDAASHVQSIPQSQCTSINQHQQFRVERETYISRWKCSLESSVKAGNAAVDGASNTEKKDNDHGVGVGKEAVTLSKSVPVMSKDSGPQNSVSTQLPTAQTNIQYQTHSN</sequence>
<comment type="caution">
    <text evidence="3">The sequence shown here is derived from an EMBL/GenBank/DDBJ whole genome shotgun (WGS) entry which is preliminary data.</text>
</comment>
<dbReference type="SMART" id="SM00271">
    <property type="entry name" value="DnaJ"/>
    <property type="match status" value="1"/>
</dbReference>
<evidence type="ECO:0000259" key="2">
    <source>
        <dbReference type="PROSITE" id="PS50076"/>
    </source>
</evidence>
<name>A0AAW1X5H2_RUBAR</name>
<dbReference type="PRINTS" id="PR00625">
    <property type="entry name" value="JDOMAIN"/>
</dbReference>
<dbReference type="Pfam" id="PF00226">
    <property type="entry name" value="DnaJ"/>
    <property type="match status" value="1"/>
</dbReference>
<dbReference type="EMBL" id="JBEDUW010000004">
    <property type="protein sequence ID" value="KAK9930977.1"/>
    <property type="molecule type" value="Genomic_DNA"/>
</dbReference>
<dbReference type="CDD" id="cd06257">
    <property type="entry name" value="DnaJ"/>
    <property type="match status" value="1"/>
</dbReference>
<feature type="domain" description="J" evidence="2">
    <location>
        <begin position="67"/>
        <end position="162"/>
    </location>
</feature>
<dbReference type="PANTHER" id="PTHR44137:SF57">
    <property type="entry name" value="CHAPERONE DNAJ-DOMAIN PROTEIN"/>
    <property type="match status" value="1"/>
</dbReference>
<dbReference type="Proteomes" id="UP001457282">
    <property type="component" value="Unassembled WGS sequence"/>
</dbReference>
<dbReference type="SUPFAM" id="SSF46565">
    <property type="entry name" value="Chaperone J-domain"/>
    <property type="match status" value="1"/>
</dbReference>
<reference evidence="3 4" key="1">
    <citation type="journal article" date="2023" name="G3 (Bethesda)">
        <title>A chromosome-length genome assembly and annotation of blackberry (Rubus argutus, cv. 'Hillquist').</title>
        <authorList>
            <person name="Bruna T."/>
            <person name="Aryal R."/>
            <person name="Dudchenko O."/>
            <person name="Sargent D.J."/>
            <person name="Mead D."/>
            <person name="Buti M."/>
            <person name="Cavallini A."/>
            <person name="Hytonen T."/>
            <person name="Andres J."/>
            <person name="Pham M."/>
            <person name="Weisz D."/>
            <person name="Mascagni F."/>
            <person name="Usai G."/>
            <person name="Natali L."/>
            <person name="Bassil N."/>
            <person name="Fernandez G.E."/>
            <person name="Lomsadze A."/>
            <person name="Armour M."/>
            <person name="Olukolu B."/>
            <person name="Poorten T."/>
            <person name="Britton C."/>
            <person name="Davik J."/>
            <person name="Ashrafi H."/>
            <person name="Aiden E.L."/>
            <person name="Borodovsky M."/>
            <person name="Worthington M."/>
        </authorList>
    </citation>
    <scope>NUCLEOTIDE SEQUENCE [LARGE SCALE GENOMIC DNA]</scope>
    <source>
        <strain evidence="3">PI 553951</strain>
    </source>
</reference>
<dbReference type="PROSITE" id="PS50076">
    <property type="entry name" value="DNAJ_2"/>
    <property type="match status" value="1"/>
</dbReference>
<gene>
    <name evidence="3" type="ORF">M0R45_018277</name>
</gene>
<evidence type="ECO:0000313" key="4">
    <source>
        <dbReference type="Proteomes" id="UP001457282"/>
    </source>
</evidence>
<evidence type="ECO:0000313" key="3">
    <source>
        <dbReference type="EMBL" id="KAK9930977.1"/>
    </source>
</evidence>
<dbReference type="Gene3D" id="1.10.287.110">
    <property type="entry name" value="DnaJ domain"/>
    <property type="match status" value="1"/>
</dbReference>
<dbReference type="PANTHER" id="PTHR44137">
    <property type="entry name" value="BNAC03G44070D PROTEIN"/>
    <property type="match status" value="1"/>
</dbReference>
<dbReference type="InterPro" id="IPR001623">
    <property type="entry name" value="DnaJ_domain"/>
</dbReference>
<feature type="region of interest" description="Disordered" evidence="1">
    <location>
        <begin position="233"/>
        <end position="266"/>
    </location>
</feature>
<feature type="compositionally biased region" description="Polar residues" evidence="1">
    <location>
        <begin position="242"/>
        <end position="266"/>
    </location>
</feature>